<evidence type="ECO:0000256" key="1">
    <source>
        <dbReference type="ARBA" id="ARBA00022737"/>
    </source>
</evidence>
<reference evidence="4 5" key="1">
    <citation type="submission" date="2020-05" db="EMBL/GenBank/DDBJ databases">
        <title>Identification and distribution of gene clusters putatively required for synthesis of sphingolipid metabolism inhibitors in phylogenetically diverse species of the filamentous fungus Fusarium.</title>
        <authorList>
            <person name="Kim H.-S."/>
            <person name="Busman M."/>
            <person name="Brown D.W."/>
            <person name="Divon H."/>
            <person name="Uhlig S."/>
            <person name="Proctor R.H."/>
        </authorList>
    </citation>
    <scope>NUCLEOTIDE SEQUENCE [LARGE SCALE GENOMIC DNA]</scope>
    <source>
        <strain evidence="4 5">NRRL 25311</strain>
    </source>
</reference>
<evidence type="ECO:0000256" key="2">
    <source>
        <dbReference type="SAM" id="Coils"/>
    </source>
</evidence>
<keyword evidence="5" id="KW-1185">Reference proteome</keyword>
<evidence type="ECO:0000313" key="5">
    <source>
        <dbReference type="Proteomes" id="UP000562682"/>
    </source>
</evidence>
<proteinExistence type="predicted"/>
<evidence type="ECO:0000259" key="3">
    <source>
        <dbReference type="Pfam" id="PF24883"/>
    </source>
</evidence>
<organism evidence="4 5">
    <name type="scientific">Fusarium denticulatum</name>
    <dbReference type="NCBI Taxonomy" id="48507"/>
    <lineage>
        <taxon>Eukaryota</taxon>
        <taxon>Fungi</taxon>
        <taxon>Dikarya</taxon>
        <taxon>Ascomycota</taxon>
        <taxon>Pezizomycotina</taxon>
        <taxon>Sordariomycetes</taxon>
        <taxon>Hypocreomycetidae</taxon>
        <taxon>Hypocreales</taxon>
        <taxon>Nectriaceae</taxon>
        <taxon>Fusarium</taxon>
        <taxon>Fusarium fujikuroi species complex</taxon>
    </lineage>
</organism>
<feature type="coiled-coil region" evidence="2">
    <location>
        <begin position="132"/>
        <end position="159"/>
    </location>
</feature>
<keyword evidence="1" id="KW-0677">Repeat</keyword>
<dbReference type="EMBL" id="JAAOAK010000016">
    <property type="protein sequence ID" value="KAF5694953.1"/>
    <property type="molecule type" value="Genomic_DNA"/>
</dbReference>
<keyword evidence="2" id="KW-0175">Coiled coil</keyword>
<dbReference type="SUPFAM" id="SSF52540">
    <property type="entry name" value="P-loop containing nucleoside triphosphate hydrolases"/>
    <property type="match status" value="1"/>
</dbReference>
<comment type="caution">
    <text evidence="4">The sequence shown here is derived from an EMBL/GenBank/DDBJ whole genome shotgun (WGS) entry which is preliminary data.</text>
</comment>
<protein>
    <submittedName>
        <fullName evidence="4">Heterokaryon incompatibility protein het-E-1</fullName>
    </submittedName>
</protein>
<dbReference type="Gene3D" id="3.40.50.300">
    <property type="entry name" value="P-loop containing nucleotide triphosphate hydrolases"/>
    <property type="match status" value="1"/>
</dbReference>
<dbReference type="InterPro" id="IPR027417">
    <property type="entry name" value="P-loop_NTPase"/>
</dbReference>
<dbReference type="PANTHER" id="PTHR10039">
    <property type="entry name" value="AMELOGENIN"/>
    <property type="match status" value="1"/>
</dbReference>
<feature type="domain" description="Nephrocystin 3-like N-terminal" evidence="3">
    <location>
        <begin position="188"/>
        <end position="360"/>
    </location>
</feature>
<sequence length="1301" mass="147336">MDSSVTQSSVYAGAALGALRLILECIEEITQSFPKYEALEKICRGRLTSRLLVHLGRVYQDLFEFFNSAASLFTASSGRVKRPIELIATVIWRPFDERFGGILSNMMKHEEQLNDEVNIYQLEQTRDIVNNTEEISNHMQATRDNVSDLEEKMRHHMREQTIKDLQTWLNAPNFANTYWNTIDECQEDTAQWIFDIHKFREWSMSVSALPSGSVAPDSKVLWIHGNPGGGKSVLAASIIRELSGYNQNLVYFFFREQYPFHTASDLALRAILAQILHKHKHKDDILDKFSFAKRHGDKSSGQPVATLAELKDLLHLCLAFIDSPVLILDGIDECTQPDEFVKYLRTLLFIPTLRALFSSRPTVQALTKLVPPEQRLSFGQVGVENDIYTFCRYHLIELIDEGLLLDTCDVNQLTRRLVVGADRMFLWAKLMLSFLQSPALNRRARESLIYSITLPEGLGSMYMRIFRQISFLDSAQRQMAKKVIQWTLLCHADCFLSWKGWYQLLGAEDPDNSQSPFARLSELISLVTCGLVILRGSRLRLGMLDAPSSCGSNSANCVFLHLSVREYLWVWKAEERDLTMLCPPPIISHMDMARVCLDHLVSSAPPSIPLRTQIHETSDGGSIDLHAYCSVRWLYHLGKAVSTEFSISNAFHQEMCSTVVRELCDLLRSFLENPLVVAHWIEYFYTSPSVFPFWSFATVMLDDHKWTPTILKDFSQTLDWLRWAEALPLPDVSKKVFLALNTHLLELIEDLTQLSGKWNTQLSETPSVIWSDALAFTESKYLPVAQSTYQVQISSETPESITGASRRLCHISATSSDGSVLGILSVWPSRKFEEFWGNIKPNTAYTEVEDYCEDWYVTYELSRVSEKMKKLGTVSIPLQATEVALQLRQAFRQEHLATWKASFPLSISFNGYSICVLRTVYQVTIEPTSSKLLIRSCRMPLEEIRGIQKFWEYGLKIHDPNYALSIGLPPTLQLLQRQVYKYRTIFDASSHYIFFQDAKKFEAPLLAVFKIECSQNEHLEVRLVAVAPEESRNFWLGSTGVSLATARFHPESKLIVSATKGHVMAWDFSRNIMNHLSRDGADVTSLSISACANYVVVMRQKCDSHEVYDLRECELKLPNKADNTVNLPGLPKPTEQRTVHDTHEEYLARLNSAMEVVTARGSTSVLAGVAGNTTIVNGGPQDIGCQLRIDGGRIKLTAPPSVEEATSKSLDLLSIPNTIAGHDSRITLYLPRQHENHFSFLVDKGIEDGYDMLDSSGESLPVLVRKDKRLIDDAIHKAVGNRGEAIKLVGGTKRMFSEIEE</sequence>
<dbReference type="Proteomes" id="UP000562682">
    <property type="component" value="Unassembled WGS sequence"/>
</dbReference>
<name>A0A8H5XJS6_9HYPO</name>
<evidence type="ECO:0000313" key="4">
    <source>
        <dbReference type="EMBL" id="KAF5694953.1"/>
    </source>
</evidence>
<gene>
    <name evidence="4" type="ORF">FDENT_766</name>
</gene>
<dbReference type="PANTHER" id="PTHR10039:SF14">
    <property type="entry name" value="NACHT DOMAIN-CONTAINING PROTEIN"/>
    <property type="match status" value="1"/>
</dbReference>
<dbReference type="Pfam" id="PF24883">
    <property type="entry name" value="NPHP3_N"/>
    <property type="match status" value="1"/>
</dbReference>
<dbReference type="InterPro" id="IPR056884">
    <property type="entry name" value="NPHP3-like_N"/>
</dbReference>
<accession>A0A8H5XJS6</accession>